<evidence type="ECO:0000256" key="2">
    <source>
        <dbReference type="ARBA" id="ARBA00013855"/>
    </source>
</evidence>
<evidence type="ECO:0000256" key="5">
    <source>
        <dbReference type="PIRNR" id="PIRNR038471"/>
    </source>
</evidence>
<dbReference type="Gene3D" id="2.40.10.340">
    <property type="entry name" value="Rod shape-determining protein MreC, domain 1"/>
    <property type="match status" value="1"/>
</dbReference>
<keyword evidence="9" id="KW-1185">Reference proteome</keyword>
<dbReference type="NCBIfam" id="TIGR00219">
    <property type="entry name" value="mreC"/>
    <property type="match status" value="1"/>
</dbReference>
<dbReference type="PANTHER" id="PTHR34138:SF1">
    <property type="entry name" value="CELL SHAPE-DETERMINING PROTEIN MREC"/>
    <property type="match status" value="1"/>
</dbReference>
<dbReference type="InterPro" id="IPR042177">
    <property type="entry name" value="Cell/Rod_1"/>
</dbReference>
<evidence type="ECO:0000313" key="8">
    <source>
        <dbReference type="EMBL" id="QKS71846.1"/>
    </source>
</evidence>
<keyword evidence="6" id="KW-0175">Coiled coil</keyword>
<dbReference type="Pfam" id="PF04085">
    <property type="entry name" value="MreC"/>
    <property type="match status" value="1"/>
</dbReference>
<dbReference type="PANTHER" id="PTHR34138">
    <property type="entry name" value="CELL SHAPE-DETERMINING PROTEIN MREC"/>
    <property type="match status" value="1"/>
</dbReference>
<dbReference type="GO" id="GO:0005886">
    <property type="term" value="C:plasma membrane"/>
    <property type="evidence" value="ECO:0007669"/>
    <property type="project" value="TreeGrafter"/>
</dbReference>
<feature type="domain" description="Rod shape-determining protein MreC beta-barrel core" evidence="7">
    <location>
        <begin position="123"/>
        <end position="274"/>
    </location>
</feature>
<gene>
    <name evidence="8" type="primary">mreC</name>
    <name evidence="8" type="ORF">FLK61_34830</name>
</gene>
<dbReference type="RefSeq" id="WP_176009830.1">
    <property type="nucleotide sequence ID" value="NZ_CP041372.2"/>
</dbReference>
<evidence type="ECO:0000256" key="3">
    <source>
        <dbReference type="ARBA" id="ARBA00022960"/>
    </source>
</evidence>
<dbReference type="PIRSF" id="PIRSF038471">
    <property type="entry name" value="MreC"/>
    <property type="match status" value="1"/>
</dbReference>
<accession>A0A859FI28</accession>
<evidence type="ECO:0000256" key="6">
    <source>
        <dbReference type="SAM" id="Coils"/>
    </source>
</evidence>
<dbReference type="KEGG" id="psua:FLK61_34830"/>
<evidence type="ECO:0000256" key="1">
    <source>
        <dbReference type="ARBA" id="ARBA00009369"/>
    </source>
</evidence>
<dbReference type="AlphaFoldDB" id="A0A859FI28"/>
<comment type="function">
    <text evidence="5">Involved in formation and maintenance of cell shape.</text>
</comment>
<reference evidence="9" key="1">
    <citation type="submission" date="2019-07" db="EMBL/GenBank/DDBJ databases">
        <title>Bacillus alkalisoli sp. nov. isolated from saline soil.</title>
        <authorList>
            <person name="Sun J.-Q."/>
            <person name="Xu L."/>
        </authorList>
    </citation>
    <scope>NUCLEOTIDE SEQUENCE [LARGE SCALE GENOMIC DNA]</scope>
    <source>
        <strain evidence="9">M4U3P1</strain>
    </source>
</reference>
<evidence type="ECO:0000256" key="4">
    <source>
        <dbReference type="ARBA" id="ARBA00032089"/>
    </source>
</evidence>
<organism evidence="8 9">
    <name type="scientific">Paenalkalicoccus suaedae</name>
    <dbReference type="NCBI Taxonomy" id="2592382"/>
    <lineage>
        <taxon>Bacteria</taxon>
        <taxon>Bacillati</taxon>
        <taxon>Bacillota</taxon>
        <taxon>Bacilli</taxon>
        <taxon>Bacillales</taxon>
        <taxon>Bacillaceae</taxon>
        <taxon>Paenalkalicoccus</taxon>
    </lineage>
</organism>
<dbReference type="InterPro" id="IPR042175">
    <property type="entry name" value="Cell/Rod_MreC_2"/>
</dbReference>
<protein>
    <recommendedName>
        <fullName evidence="2 5">Cell shape-determining protein MreC</fullName>
    </recommendedName>
    <alternativeName>
        <fullName evidence="4 5">Cell shape protein MreC</fullName>
    </alternativeName>
</protein>
<dbReference type="Proteomes" id="UP000318138">
    <property type="component" value="Chromosome"/>
</dbReference>
<feature type="coiled-coil region" evidence="6">
    <location>
        <begin position="79"/>
        <end position="106"/>
    </location>
</feature>
<name>A0A859FI28_9BACI</name>
<keyword evidence="3 5" id="KW-0133">Cell shape</keyword>
<dbReference type="GO" id="GO:0008360">
    <property type="term" value="P:regulation of cell shape"/>
    <property type="evidence" value="ECO:0007669"/>
    <property type="project" value="UniProtKB-KW"/>
</dbReference>
<dbReference type="Gene3D" id="2.40.10.350">
    <property type="entry name" value="Rod shape-determining protein MreC, domain 2"/>
    <property type="match status" value="1"/>
</dbReference>
<dbReference type="InterPro" id="IPR007221">
    <property type="entry name" value="MreC"/>
</dbReference>
<sequence>MSPFFSNRRLIVLLVCIILLVGLIGYSVSERRGLSFPEQFVQDSVGLGQSLFSRPAYVLSGFVDNINDLRHVYEENRTLKAHLDQYASLQVELSQLQRRNQELEGMMELDDDLLSYTTRPAMVINRSPDRWNQLIGINQGAQDGIEENMAVITSQGLIGKINQVSQFSSTVQLLSDQDITNRISAMVDADETVYGFIEGIDYESGFLRFTKIDIDIEVEVGQVVSTSGLGGVFPDGLTIGEIVSVETDEFGLSQTALVEPSANFYHLDYVMVIERDAASIDEDIDFDTGEDE</sequence>
<comment type="similarity">
    <text evidence="1 5">Belongs to the MreC family.</text>
</comment>
<dbReference type="EMBL" id="CP041372">
    <property type="protein sequence ID" value="QKS71846.1"/>
    <property type="molecule type" value="Genomic_DNA"/>
</dbReference>
<proteinExistence type="inferred from homology"/>
<evidence type="ECO:0000313" key="9">
    <source>
        <dbReference type="Proteomes" id="UP000318138"/>
    </source>
</evidence>
<dbReference type="InterPro" id="IPR055342">
    <property type="entry name" value="MreC_beta-barrel_core"/>
</dbReference>
<evidence type="ECO:0000259" key="7">
    <source>
        <dbReference type="Pfam" id="PF04085"/>
    </source>
</evidence>